<dbReference type="CDD" id="cd00586">
    <property type="entry name" value="4HBT"/>
    <property type="match status" value="1"/>
</dbReference>
<organism evidence="3 4">
    <name type="scientific">Candidatus Clostridium radicumherbarum</name>
    <dbReference type="NCBI Taxonomy" id="3381662"/>
    <lineage>
        <taxon>Bacteria</taxon>
        <taxon>Bacillati</taxon>
        <taxon>Bacillota</taxon>
        <taxon>Clostridia</taxon>
        <taxon>Eubacteriales</taxon>
        <taxon>Clostridiaceae</taxon>
        <taxon>Clostridium</taxon>
    </lineage>
</organism>
<dbReference type="EMBL" id="JBJHZY010000005">
    <property type="protein sequence ID" value="MFL0270001.1"/>
    <property type="molecule type" value="Genomic_DNA"/>
</dbReference>
<dbReference type="Pfam" id="PF13279">
    <property type="entry name" value="4HBT_2"/>
    <property type="match status" value="1"/>
</dbReference>
<protein>
    <submittedName>
        <fullName evidence="3">Acyl-CoA thioesterase</fullName>
        <ecNumber evidence="3">3.1.2.-</ecNumber>
    </submittedName>
</protein>
<evidence type="ECO:0000256" key="1">
    <source>
        <dbReference type="ARBA" id="ARBA00005953"/>
    </source>
</evidence>
<evidence type="ECO:0000313" key="3">
    <source>
        <dbReference type="EMBL" id="MFL0270001.1"/>
    </source>
</evidence>
<reference evidence="3 4" key="1">
    <citation type="submission" date="2024-11" db="EMBL/GenBank/DDBJ databases">
        <authorList>
            <person name="Heng Y.C."/>
            <person name="Lim A.C.H."/>
            <person name="Lee J.K.Y."/>
            <person name="Kittelmann S."/>
        </authorList>
    </citation>
    <scope>NUCLEOTIDE SEQUENCE [LARGE SCALE GENOMIC DNA]</scope>
    <source>
        <strain evidence="3 4">WILCCON 0202</strain>
    </source>
</reference>
<comment type="similarity">
    <text evidence="1">Belongs to the 4-hydroxybenzoyl-CoA thioesterase family.</text>
</comment>
<dbReference type="PANTHER" id="PTHR31793:SF27">
    <property type="entry name" value="NOVEL THIOESTERASE SUPERFAMILY DOMAIN AND SAPOSIN A-TYPE DOMAIN CONTAINING PROTEIN (0610012H03RIK)"/>
    <property type="match status" value="1"/>
</dbReference>
<keyword evidence="4" id="KW-1185">Reference proteome</keyword>
<dbReference type="Gene3D" id="3.10.129.10">
    <property type="entry name" value="Hotdog Thioesterase"/>
    <property type="match status" value="1"/>
</dbReference>
<dbReference type="PIRSF" id="PIRSF003230">
    <property type="entry name" value="YbgC"/>
    <property type="match status" value="1"/>
</dbReference>
<proteinExistence type="inferred from homology"/>
<evidence type="ECO:0000313" key="4">
    <source>
        <dbReference type="Proteomes" id="UP001623661"/>
    </source>
</evidence>
<evidence type="ECO:0000256" key="2">
    <source>
        <dbReference type="ARBA" id="ARBA00022801"/>
    </source>
</evidence>
<keyword evidence="2 3" id="KW-0378">Hydrolase</keyword>
<dbReference type="EC" id="3.1.2.-" evidence="3"/>
<dbReference type="InterPro" id="IPR029069">
    <property type="entry name" value="HotDog_dom_sf"/>
</dbReference>
<accession>A0ABW8TXK7</accession>
<sequence>MFKSVSKLTVRYAETDQMGVVHHSNYYVYFEAAREDFIMGATIKYKDMEDAGVMMPLVETQCKYYEGAKYADNLIVETTMEELSPVKVTLQYNVIREADGKLLAKGKTVQTFVDKNTFKIVNLKKKYTNLWEKLESLSN</sequence>
<gene>
    <name evidence="3" type="ORF">ACJDUH_18140</name>
</gene>
<name>A0ABW8TXK7_9CLOT</name>
<dbReference type="SUPFAM" id="SSF54637">
    <property type="entry name" value="Thioesterase/thiol ester dehydrase-isomerase"/>
    <property type="match status" value="1"/>
</dbReference>
<dbReference type="InterPro" id="IPR006684">
    <property type="entry name" value="YbgC/YbaW"/>
</dbReference>
<dbReference type="InterPro" id="IPR050563">
    <property type="entry name" value="4-hydroxybenzoyl-CoA_TE"/>
</dbReference>
<dbReference type="RefSeq" id="WP_406766627.1">
    <property type="nucleotide sequence ID" value="NZ_JBJHZY010000005.1"/>
</dbReference>
<dbReference type="GO" id="GO:0016787">
    <property type="term" value="F:hydrolase activity"/>
    <property type="evidence" value="ECO:0007669"/>
    <property type="project" value="UniProtKB-KW"/>
</dbReference>
<dbReference type="Proteomes" id="UP001623661">
    <property type="component" value="Unassembled WGS sequence"/>
</dbReference>
<comment type="caution">
    <text evidence="3">The sequence shown here is derived from an EMBL/GenBank/DDBJ whole genome shotgun (WGS) entry which is preliminary data.</text>
</comment>
<dbReference type="NCBIfam" id="TIGR00051">
    <property type="entry name" value="YbgC/FadM family acyl-CoA thioesterase"/>
    <property type="match status" value="1"/>
</dbReference>
<dbReference type="PANTHER" id="PTHR31793">
    <property type="entry name" value="4-HYDROXYBENZOYL-COA THIOESTERASE FAMILY MEMBER"/>
    <property type="match status" value="1"/>
</dbReference>